<reference evidence="1" key="1">
    <citation type="submission" date="2021-06" db="EMBL/GenBank/DDBJ databases">
        <authorList>
            <person name="Kallberg Y."/>
            <person name="Tangrot J."/>
            <person name="Rosling A."/>
        </authorList>
    </citation>
    <scope>NUCLEOTIDE SEQUENCE</scope>
    <source>
        <strain evidence="1">FL966</strain>
    </source>
</reference>
<dbReference type="AlphaFoldDB" id="A0A9N9IE55"/>
<proteinExistence type="predicted"/>
<sequence>MQNKATPIAWPNIDSNPVNEFRTSGYIARAFSMQYPTGNADLRAKRVRDVKPAEYFQHMLKYKDGSAADLHWPELHKLMLHGEDQLRVPEQDSAKRRHVLIPKWNLEDWWYCFEWQHHDSAHIHDIGIRKDAPIIDWEKMKEDNEMMAKVVQYLDSLVTTINPEMDAPVPDQHPCRKCDNELNDDLQDYVELINKLQCHTRCNASYCLHNNHAGEQSCRFGYPKEIVEHTFIQDDDHGHPELVTARNDSYINPHDRLQLQGWHANVDLKPVLSTYATLQYISKYASKSEPRSEAFSDILNCILSNSNPNDSSLASFQKLLLRTVAEHDISAQETCHLLLSIPLYHSSRQFVSLNLNKDAPQLLRGAGNDIEFSRIEEVGRTMQSLLQKYWNRPNELEDITLYQLYLKYKFLNSSWKPCKRENIVCIWP</sequence>
<keyword evidence="2" id="KW-1185">Reference proteome</keyword>
<comment type="caution">
    <text evidence="1">The sequence shown here is derived from an EMBL/GenBank/DDBJ whole genome shotgun (WGS) entry which is preliminary data.</text>
</comment>
<dbReference type="OrthoDB" id="2372507at2759"/>
<dbReference type="EMBL" id="CAJVQA010014576">
    <property type="protein sequence ID" value="CAG8731874.1"/>
    <property type="molecule type" value="Genomic_DNA"/>
</dbReference>
<evidence type="ECO:0000313" key="2">
    <source>
        <dbReference type="Proteomes" id="UP000789759"/>
    </source>
</evidence>
<protein>
    <submittedName>
        <fullName evidence="1">2837_t:CDS:1</fullName>
    </submittedName>
</protein>
<evidence type="ECO:0000313" key="1">
    <source>
        <dbReference type="EMBL" id="CAG8731874.1"/>
    </source>
</evidence>
<organism evidence="1 2">
    <name type="scientific">Cetraspora pellucida</name>
    <dbReference type="NCBI Taxonomy" id="1433469"/>
    <lineage>
        <taxon>Eukaryota</taxon>
        <taxon>Fungi</taxon>
        <taxon>Fungi incertae sedis</taxon>
        <taxon>Mucoromycota</taxon>
        <taxon>Glomeromycotina</taxon>
        <taxon>Glomeromycetes</taxon>
        <taxon>Diversisporales</taxon>
        <taxon>Gigasporaceae</taxon>
        <taxon>Cetraspora</taxon>
    </lineage>
</organism>
<dbReference type="Proteomes" id="UP000789759">
    <property type="component" value="Unassembled WGS sequence"/>
</dbReference>
<accession>A0A9N9IE55</accession>
<name>A0A9N9IE55_9GLOM</name>
<gene>
    <name evidence="1" type="ORF">CPELLU_LOCUS13541</name>
</gene>